<dbReference type="EMBL" id="JBBJBU010000007">
    <property type="protein sequence ID" value="KAK7204823.1"/>
    <property type="molecule type" value="Genomic_DNA"/>
</dbReference>
<keyword evidence="4" id="KW-0963">Cytoplasm</keyword>
<evidence type="ECO:0000256" key="4">
    <source>
        <dbReference type="ARBA" id="ARBA00022490"/>
    </source>
</evidence>
<keyword evidence="6" id="KW-0808">Transferase</keyword>
<proteinExistence type="inferred from homology"/>
<protein>
    <submittedName>
        <fullName evidence="12">S-adenosyl-L-methionine-dependent methyltransferase</fullName>
    </submittedName>
</protein>
<feature type="region of interest" description="Disordered" evidence="9">
    <location>
        <begin position="217"/>
        <end position="240"/>
    </location>
</feature>
<evidence type="ECO:0000256" key="9">
    <source>
        <dbReference type="SAM" id="MobiDB-lite"/>
    </source>
</evidence>
<dbReference type="PANTHER" id="PTHR12734">
    <property type="entry name" value="METHYLTRANSFERASE-RELATED"/>
    <property type="match status" value="1"/>
</dbReference>
<dbReference type="CDD" id="cd02440">
    <property type="entry name" value="AdoMet_MTases"/>
    <property type="match status" value="1"/>
</dbReference>
<evidence type="ECO:0000256" key="7">
    <source>
        <dbReference type="ARBA" id="ARBA00022691"/>
    </source>
</evidence>
<dbReference type="GO" id="GO:0032259">
    <property type="term" value="P:methylation"/>
    <property type="evidence" value="ECO:0007669"/>
    <property type="project" value="UniProtKB-KW"/>
</dbReference>
<feature type="domain" description="Methyltransferase type 11" evidence="10">
    <location>
        <begin position="52"/>
        <end position="156"/>
    </location>
</feature>
<dbReference type="Pfam" id="PF08241">
    <property type="entry name" value="Methyltransf_11"/>
    <property type="match status" value="1"/>
</dbReference>
<evidence type="ECO:0000256" key="3">
    <source>
        <dbReference type="ARBA" id="ARBA00005547"/>
    </source>
</evidence>
<dbReference type="PANTHER" id="PTHR12734:SF0">
    <property type="entry name" value="18S RRNA (GUANINE-N(7))-METHYLTRANSFERASE-RELATED"/>
    <property type="match status" value="1"/>
</dbReference>
<dbReference type="GeneID" id="90038400"/>
<evidence type="ECO:0000259" key="11">
    <source>
        <dbReference type="Pfam" id="PF12589"/>
    </source>
</evidence>
<dbReference type="Proteomes" id="UP001498771">
    <property type="component" value="Unassembled WGS sequence"/>
</dbReference>
<organism evidence="12 13">
    <name type="scientific">Myxozyma melibiosi</name>
    <dbReference type="NCBI Taxonomy" id="54550"/>
    <lineage>
        <taxon>Eukaryota</taxon>
        <taxon>Fungi</taxon>
        <taxon>Dikarya</taxon>
        <taxon>Ascomycota</taxon>
        <taxon>Saccharomycotina</taxon>
        <taxon>Lipomycetes</taxon>
        <taxon>Lipomycetales</taxon>
        <taxon>Lipomycetaceae</taxon>
        <taxon>Myxozyma</taxon>
    </lineage>
</organism>
<comment type="caution">
    <text evidence="12">The sequence shown here is derived from an EMBL/GenBank/DDBJ whole genome shotgun (WGS) entry which is preliminary data.</text>
</comment>
<gene>
    <name evidence="12" type="ORF">BZA70DRAFT_280085</name>
</gene>
<feature type="domain" description="18S rRNA (guanine(1575)-N(7))-methyltransferase Bud23 C-terminal" evidence="11">
    <location>
        <begin position="210"/>
        <end position="265"/>
    </location>
</feature>
<evidence type="ECO:0000313" key="13">
    <source>
        <dbReference type="Proteomes" id="UP001498771"/>
    </source>
</evidence>
<dbReference type="RefSeq" id="XP_064767856.1">
    <property type="nucleotide sequence ID" value="XM_064912888.1"/>
</dbReference>
<dbReference type="InterPro" id="IPR039769">
    <property type="entry name" value="Bud23-like"/>
</dbReference>
<dbReference type="SUPFAM" id="SSF53335">
    <property type="entry name" value="S-adenosyl-L-methionine-dependent methyltransferases"/>
    <property type="match status" value="1"/>
</dbReference>
<name>A0ABR1F6U2_9ASCO</name>
<dbReference type="Pfam" id="PF12589">
    <property type="entry name" value="WBS_methylT"/>
    <property type="match status" value="1"/>
</dbReference>
<keyword evidence="8" id="KW-0539">Nucleus</keyword>
<evidence type="ECO:0000259" key="10">
    <source>
        <dbReference type="Pfam" id="PF08241"/>
    </source>
</evidence>
<evidence type="ECO:0000256" key="6">
    <source>
        <dbReference type="ARBA" id="ARBA00022679"/>
    </source>
</evidence>
<evidence type="ECO:0000256" key="8">
    <source>
        <dbReference type="ARBA" id="ARBA00023242"/>
    </source>
</evidence>
<evidence type="ECO:0000256" key="1">
    <source>
        <dbReference type="ARBA" id="ARBA00004123"/>
    </source>
</evidence>
<sequence length="268" mass="29856">MSRPETTAPPEVFYSETESKKYTSSSRIQHIQAEMTLRALDLLALDPHQHILDIGCGSGLSGEILSQEGGHVWVGMDISPSMLAVALDRDVPGDLLLADMGAGIPFRAGSFDAVISISAIQWLCNADTNTADPKRRLARFFDTLYAALRRGGKVACQFYPRDDRQVEQILGAAKTAGFAGGLVIDDEDKKKNRKYYLILTAGNITTNDINLKGVKIDKQHAARRTSKKNRKEESTKEYINRKKELMRKRGKLVALDSQFTGRKRRPKF</sequence>
<accession>A0ABR1F6U2</accession>
<dbReference type="Gene3D" id="3.40.50.150">
    <property type="entry name" value="Vaccinia Virus protein VP39"/>
    <property type="match status" value="1"/>
</dbReference>
<keyword evidence="7" id="KW-0949">S-adenosyl-L-methionine</keyword>
<reference evidence="12 13" key="1">
    <citation type="submission" date="2024-03" db="EMBL/GenBank/DDBJ databases">
        <title>Genome-scale model development and genomic sequencing of the oleaginous clade Lipomyces.</title>
        <authorList>
            <consortium name="Lawrence Berkeley National Laboratory"/>
            <person name="Czajka J.J."/>
            <person name="Han Y."/>
            <person name="Kim J."/>
            <person name="Mondo S.J."/>
            <person name="Hofstad B.A."/>
            <person name="Robles A."/>
            <person name="Haridas S."/>
            <person name="Riley R."/>
            <person name="LaButti K."/>
            <person name="Pangilinan J."/>
            <person name="Andreopoulos W."/>
            <person name="Lipzen A."/>
            <person name="Yan J."/>
            <person name="Wang M."/>
            <person name="Ng V."/>
            <person name="Grigoriev I.V."/>
            <person name="Spatafora J.W."/>
            <person name="Magnuson J.K."/>
            <person name="Baker S.E."/>
            <person name="Pomraning K.R."/>
        </authorList>
    </citation>
    <scope>NUCLEOTIDE SEQUENCE [LARGE SCALE GENOMIC DNA]</scope>
    <source>
        <strain evidence="12 13">Phaff 52-87</strain>
    </source>
</reference>
<dbReference type="InterPro" id="IPR013216">
    <property type="entry name" value="Methyltransf_11"/>
</dbReference>
<comment type="similarity">
    <text evidence="3">Belongs to the class I-like SAM-binding methyltransferase superfamily. BUD23/WBSCR22 family.</text>
</comment>
<dbReference type="InterPro" id="IPR029063">
    <property type="entry name" value="SAM-dependent_MTases_sf"/>
</dbReference>
<comment type="subcellular location">
    <subcellularLocation>
        <location evidence="2">Cytoplasm</location>
    </subcellularLocation>
    <subcellularLocation>
        <location evidence="1">Nucleus</location>
    </subcellularLocation>
</comment>
<dbReference type="InterPro" id="IPR022238">
    <property type="entry name" value="Bud23_C"/>
</dbReference>
<feature type="compositionally biased region" description="Basic and acidic residues" evidence="9">
    <location>
        <begin position="230"/>
        <end position="240"/>
    </location>
</feature>
<evidence type="ECO:0000256" key="2">
    <source>
        <dbReference type="ARBA" id="ARBA00004496"/>
    </source>
</evidence>
<evidence type="ECO:0000256" key="5">
    <source>
        <dbReference type="ARBA" id="ARBA00022603"/>
    </source>
</evidence>
<evidence type="ECO:0000313" key="12">
    <source>
        <dbReference type="EMBL" id="KAK7204823.1"/>
    </source>
</evidence>
<keyword evidence="13" id="KW-1185">Reference proteome</keyword>
<dbReference type="GO" id="GO:0008168">
    <property type="term" value="F:methyltransferase activity"/>
    <property type="evidence" value="ECO:0007669"/>
    <property type="project" value="UniProtKB-KW"/>
</dbReference>
<keyword evidence="5 12" id="KW-0489">Methyltransferase</keyword>